<keyword evidence="1" id="KW-0472">Membrane</keyword>
<dbReference type="GO" id="GO:0004527">
    <property type="term" value="F:exonuclease activity"/>
    <property type="evidence" value="ECO:0007669"/>
    <property type="project" value="UniProtKB-KW"/>
</dbReference>
<dbReference type="OrthoDB" id="9796594at2"/>
<dbReference type="EMBL" id="SOZD01000004">
    <property type="protein sequence ID" value="TFF22115.1"/>
    <property type="molecule type" value="Genomic_DNA"/>
</dbReference>
<dbReference type="InterPro" id="IPR005135">
    <property type="entry name" value="Endo/exonuclease/phosphatase"/>
</dbReference>
<accession>A0A4Y8RIS0</accession>
<evidence type="ECO:0000256" key="1">
    <source>
        <dbReference type="SAM" id="Phobius"/>
    </source>
</evidence>
<keyword evidence="1" id="KW-0812">Transmembrane</keyword>
<dbReference type="Gene3D" id="3.60.10.10">
    <property type="entry name" value="Endonuclease/exonuclease/phosphatase"/>
    <property type="match status" value="1"/>
</dbReference>
<keyword evidence="3" id="KW-0540">Nuclease</keyword>
<feature type="domain" description="Endonuclease/exonuclease/phosphatase" evidence="2">
    <location>
        <begin position="103"/>
        <end position="308"/>
    </location>
</feature>
<proteinExistence type="predicted"/>
<keyword evidence="3" id="KW-0255">Endonuclease</keyword>
<protein>
    <submittedName>
        <fullName evidence="3">Endonuclease/exonuclease/phosphatase family protein</fullName>
    </submittedName>
</protein>
<keyword evidence="1" id="KW-1133">Transmembrane helix</keyword>
<dbReference type="AlphaFoldDB" id="A0A4Y8RIS0"/>
<gene>
    <name evidence="3" type="ORF">E3C22_13245</name>
</gene>
<evidence type="ECO:0000313" key="4">
    <source>
        <dbReference type="Proteomes" id="UP000298179"/>
    </source>
</evidence>
<evidence type="ECO:0000259" key="2">
    <source>
        <dbReference type="Pfam" id="PF03372"/>
    </source>
</evidence>
<feature type="transmembrane region" description="Helical" evidence="1">
    <location>
        <begin position="36"/>
        <end position="53"/>
    </location>
</feature>
<dbReference type="Pfam" id="PF03372">
    <property type="entry name" value="Exo_endo_phos"/>
    <property type="match status" value="1"/>
</dbReference>
<organism evidence="3 4">
    <name type="scientific">Jiella endophytica</name>
    <dbReference type="NCBI Taxonomy" id="2558362"/>
    <lineage>
        <taxon>Bacteria</taxon>
        <taxon>Pseudomonadati</taxon>
        <taxon>Pseudomonadota</taxon>
        <taxon>Alphaproteobacteria</taxon>
        <taxon>Hyphomicrobiales</taxon>
        <taxon>Aurantimonadaceae</taxon>
        <taxon>Jiella</taxon>
    </lineage>
</organism>
<keyword evidence="3" id="KW-0378">Hydrolase</keyword>
<name>A0A4Y8RIS0_9HYPH</name>
<dbReference type="Proteomes" id="UP000298179">
    <property type="component" value="Unassembled WGS sequence"/>
</dbReference>
<keyword evidence="3" id="KW-0269">Exonuclease</keyword>
<dbReference type="SUPFAM" id="SSF56219">
    <property type="entry name" value="DNase I-like"/>
    <property type="match status" value="1"/>
</dbReference>
<comment type="caution">
    <text evidence="3">The sequence shown here is derived from an EMBL/GenBank/DDBJ whole genome shotgun (WGS) entry which is preliminary data.</text>
</comment>
<reference evidence="3 4" key="1">
    <citation type="submission" date="2019-03" db="EMBL/GenBank/DDBJ databases">
        <title>Jiella endophytica sp. nov., a novel endophytic bacterium isolated from root of Ficus microcarpa Linn. f.</title>
        <authorList>
            <person name="Tuo L."/>
        </authorList>
    </citation>
    <scope>NUCLEOTIDE SEQUENCE [LARGE SCALE GENOMIC DNA]</scope>
    <source>
        <strain evidence="3 4">CBS5Q-3</strain>
    </source>
</reference>
<evidence type="ECO:0000313" key="3">
    <source>
        <dbReference type="EMBL" id="TFF22115.1"/>
    </source>
</evidence>
<feature type="transmembrane region" description="Helical" evidence="1">
    <location>
        <begin position="60"/>
        <end position="80"/>
    </location>
</feature>
<dbReference type="InterPro" id="IPR036691">
    <property type="entry name" value="Endo/exonu/phosph_ase_sf"/>
</dbReference>
<sequence>MTILFAALTLLLLAASGISFLRISHGFVRVFSFPRLQILGLALILAVLALLLVDSPARDWIAGGLLVVAGIQAACIAQFLPLRRVQSKRYEGRPDTPDRVSILSYNVKMSNRRYLDAVELVQQERPDIALFMEVDDGWAKALEDLGETMPHVVSKPLDNSYGMILYSQLPLADVRVANLVMDDVPSIICEVELRSGRSFRLYGVHPEPPVPYADSAGRDAELVRVARLVDEDDLPAIVCGDLNDVAWSHTTRHFQRISRLLDPRVGRGFYNTFDARYPLLRWPLDHLFHNARFDLISMRRLRHIGSDHFPMLFALALTRDAEGADYPAEANGTDREEARAIVEDAEELDREAIGSDWEK</sequence>
<keyword evidence="4" id="KW-1185">Reference proteome</keyword>
<dbReference type="GO" id="GO:0004519">
    <property type="term" value="F:endonuclease activity"/>
    <property type="evidence" value="ECO:0007669"/>
    <property type="project" value="UniProtKB-KW"/>
</dbReference>